<feature type="domain" description="DUF1232" evidence="6">
    <location>
        <begin position="34"/>
        <end position="69"/>
    </location>
</feature>
<organism evidence="7 8">
    <name type="scientific">Cupriavidus nantongensis</name>
    <dbReference type="NCBI Taxonomy" id="1796606"/>
    <lineage>
        <taxon>Bacteria</taxon>
        <taxon>Pseudomonadati</taxon>
        <taxon>Pseudomonadota</taxon>
        <taxon>Betaproteobacteria</taxon>
        <taxon>Burkholderiales</taxon>
        <taxon>Burkholderiaceae</taxon>
        <taxon>Cupriavidus</taxon>
    </lineage>
</organism>
<evidence type="ECO:0000256" key="3">
    <source>
        <dbReference type="ARBA" id="ARBA00022989"/>
    </source>
</evidence>
<sequence>MRLSEKLRAWARCIKRDGVTLWFACQNPSTPNLTKLLCMFVVAYALSPIDLVPDFIPVLGYIDDILLLPGLIWLAVRLIPDEVLKECRSHADRWLEEQGKKPTSYWGAALVVCVWLAVAYGAWLLFV</sequence>
<evidence type="ECO:0000256" key="1">
    <source>
        <dbReference type="ARBA" id="ARBA00004127"/>
    </source>
</evidence>
<dbReference type="EMBL" id="CP014844">
    <property type="protein sequence ID" value="AMR79232.1"/>
    <property type="molecule type" value="Genomic_DNA"/>
</dbReference>
<protein>
    <recommendedName>
        <fullName evidence="6">DUF1232 domain-containing protein</fullName>
    </recommendedName>
</protein>
<proteinExistence type="predicted"/>
<dbReference type="Proteomes" id="UP000075238">
    <property type="component" value="Chromosome 1"/>
</dbReference>
<keyword evidence="2 5" id="KW-0812">Transmembrane</keyword>
<comment type="subcellular location">
    <subcellularLocation>
        <location evidence="1">Endomembrane system</location>
        <topology evidence="1">Multi-pass membrane protein</topology>
    </subcellularLocation>
</comment>
<reference evidence="7 8" key="1">
    <citation type="submission" date="2016-03" db="EMBL/GenBank/DDBJ databases">
        <title>Complete genome sequence of a novel chlorpyrifos degrading bacterium, Cupriavidus nantongensis sp. X1.</title>
        <authorList>
            <person name="Fang L."/>
        </authorList>
    </citation>
    <scope>NUCLEOTIDE SEQUENCE [LARGE SCALE GENOMIC DNA]</scope>
    <source>
        <strain evidence="7 8">X1</strain>
    </source>
</reference>
<keyword evidence="3 5" id="KW-1133">Transmembrane helix</keyword>
<dbReference type="AlphaFoldDB" id="A0A142JMC0"/>
<evidence type="ECO:0000313" key="8">
    <source>
        <dbReference type="Proteomes" id="UP000075238"/>
    </source>
</evidence>
<evidence type="ECO:0000259" key="6">
    <source>
        <dbReference type="Pfam" id="PF06803"/>
    </source>
</evidence>
<evidence type="ECO:0000256" key="4">
    <source>
        <dbReference type="ARBA" id="ARBA00023136"/>
    </source>
</evidence>
<dbReference type="RefSeq" id="WP_062801056.1">
    <property type="nucleotide sequence ID" value="NZ_CP014844.1"/>
</dbReference>
<name>A0A142JMC0_9BURK</name>
<dbReference type="KEGG" id="cnan:A2G96_16615"/>
<dbReference type="GO" id="GO:0012505">
    <property type="term" value="C:endomembrane system"/>
    <property type="evidence" value="ECO:0007669"/>
    <property type="project" value="UniProtKB-SubCell"/>
</dbReference>
<feature type="transmembrane region" description="Helical" evidence="5">
    <location>
        <begin position="105"/>
        <end position="126"/>
    </location>
</feature>
<keyword evidence="8" id="KW-1185">Reference proteome</keyword>
<accession>A0A142JMC0</accession>
<dbReference type="Pfam" id="PF06803">
    <property type="entry name" value="DUF1232"/>
    <property type="match status" value="1"/>
</dbReference>
<feature type="transmembrane region" description="Helical" evidence="5">
    <location>
        <begin position="36"/>
        <end position="59"/>
    </location>
</feature>
<evidence type="ECO:0000313" key="7">
    <source>
        <dbReference type="EMBL" id="AMR79232.1"/>
    </source>
</evidence>
<evidence type="ECO:0000256" key="5">
    <source>
        <dbReference type="SAM" id="Phobius"/>
    </source>
</evidence>
<keyword evidence="4 5" id="KW-0472">Membrane</keyword>
<dbReference type="InterPro" id="IPR010652">
    <property type="entry name" value="DUF1232"/>
</dbReference>
<evidence type="ECO:0000256" key="2">
    <source>
        <dbReference type="ARBA" id="ARBA00022692"/>
    </source>
</evidence>
<gene>
    <name evidence="7" type="ORF">A2G96_16615</name>
</gene>
<dbReference type="OrthoDB" id="9804184at2"/>